<dbReference type="Proteomes" id="UP000708208">
    <property type="component" value="Unassembled WGS sequence"/>
</dbReference>
<keyword evidence="3" id="KW-1185">Reference proteome</keyword>
<comment type="caution">
    <text evidence="2">The sequence shown here is derived from an EMBL/GenBank/DDBJ whole genome shotgun (WGS) entry which is preliminary data.</text>
</comment>
<feature type="compositionally biased region" description="Polar residues" evidence="1">
    <location>
        <begin position="69"/>
        <end position="79"/>
    </location>
</feature>
<protein>
    <submittedName>
        <fullName evidence="2">Uncharacterized protein</fullName>
    </submittedName>
</protein>
<evidence type="ECO:0000313" key="3">
    <source>
        <dbReference type="Proteomes" id="UP000708208"/>
    </source>
</evidence>
<reference evidence="2" key="1">
    <citation type="submission" date="2021-06" db="EMBL/GenBank/DDBJ databases">
        <authorList>
            <person name="Hodson N. C."/>
            <person name="Mongue J. A."/>
            <person name="Jaron S. K."/>
        </authorList>
    </citation>
    <scope>NUCLEOTIDE SEQUENCE</scope>
</reference>
<proteinExistence type="predicted"/>
<dbReference type="AlphaFoldDB" id="A0A8J2KJU6"/>
<sequence length="232" mass="25060">KKKKSKTKEGNAKKKEKQVKNKDKSAKKKKKGDNNSAEPSNVGGIEQNSGSSSEKSNKKKSTKKKDKSTNAANISTSEVILNGANGIPGDKELSGSPAKEATVSNKRKKRSSSENDLPSSSPTKKGHKKKNPVGNLSELEDPVQVLGHAPSIIPRKKRRRKDSVPTDTSEQLRNLTPADIDHLNFLKTLNLTGNIGFNEVDLLNLALSPADFRQPSLSSLIDTPNSNPMSSV</sequence>
<feature type="non-terminal residue" evidence="2">
    <location>
        <position position="1"/>
    </location>
</feature>
<feature type="region of interest" description="Disordered" evidence="1">
    <location>
        <begin position="1"/>
        <end position="173"/>
    </location>
</feature>
<feature type="compositionally biased region" description="Basic residues" evidence="1">
    <location>
        <begin position="57"/>
        <end position="66"/>
    </location>
</feature>
<name>A0A8J2KJU6_9HEXA</name>
<gene>
    <name evidence="2" type="ORF">AFUS01_LOCUS26882</name>
</gene>
<evidence type="ECO:0000256" key="1">
    <source>
        <dbReference type="SAM" id="MobiDB-lite"/>
    </source>
</evidence>
<feature type="non-terminal residue" evidence="2">
    <location>
        <position position="232"/>
    </location>
</feature>
<evidence type="ECO:0000313" key="2">
    <source>
        <dbReference type="EMBL" id="CAG7816255.1"/>
    </source>
</evidence>
<accession>A0A8J2KJU6</accession>
<feature type="compositionally biased region" description="Basic and acidic residues" evidence="1">
    <location>
        <begin position="7"/>
        <end position="24"/>
    </location>
</feature>
<organism evidence="2 3">
    <name type="scientific">Allacma fusca</name>
    <dbReference type="NCBI Taxonomy" id="39272"/>
    <lineage>
        <taxon>Eukaryota</taxon>
        <taxon>Metazoa</taxon>
        <taxon>Ecdysozoa</taxon>
        <taxon>Arthropoda</taxon>
        <taxon>Hexapoda</taxon>
        <taxon>Collembola</taxon>
        <taxon>Symphypleona</taxon>
        <taxon>Sminthuridae</taxon>
        <taxon>Allacma</taxon>
    </lineage>
</organism>
<dbReference type="EMBL" id="CAJVCH010364898">
    <property type="protein sequence ID" value="CAG7816255.1"/>
    <property type="molecule type" value="Genomic_DNA"/>
</dbReference>